<dbReference type="PANTHER" id="PTHR38342:SF2">
    <property type="entry name" value="INNER MEMBRANE OR EXPORTED"/>
    <property type="match status" value="1"/>
</dbReference>
<dbReference type="CDD" id="cd14797">
    <property type="entry name" value="DUF302"/>
    <property type="match status" value="2"/>
</dbReference>
<sequence>MTKTISFFSLLLILNSCNNDDPGDVLLSSEEININGTKYSESKNNFANTYSVFIDSLNANEAITIVAEVDHAANARSVGRVLNPTKIVFFGNPVLGTPLMQKNQLAGLDLPQKVLFFQNSANTVYALFNSVPYLESRHDLQGVTTLSQISTALENLTKAATSSEIKRATDLTAESKEGIITVESVQGFESTYNALENAIASNENLSIVAQLDHQANAANVGLELRPTKIIIFGNPNLGSPLMQNKQTIGLDLPQKILVWEDENAVVKISYNDPFYLQQRYNLEGNQEELEQISTALDNLATTAAGN</sequence>
<organism evidence="2 3">
    <name type="scientific">Gillisia hiemivivida</name>
    <dbReference type="NCBI Taxonomy" id="291190"/>
    <lineage>
        <taxon>Bacteria</taxon>
        <taxon>Pseudomonadati</taxon>
        <taxon>Bacteroidota</taxon>
        <taxon>Flavobacteriia</taxon>
        <taxon>Flavobacteriales</taxon>
        <taxon>Flavobacteriaceae</taxon>
        <taxon>Gillisia</taxon>
    </lineage>
</organism>
<protein>
    <submittedName>
        <fullName evidence="2">DUF302 domain-containing protein</fullName>
    </submittedName>
</protein>
<dbReference type="PANTHER" id="PTHR38342">
    <property type="entry name" value="SLR5037 PROTEIN"/>
    <property type="match status" value="1"/>
</dbReference>
<name>A0A5C6ZVX3_9FLAO</name>
<dbReference type="AlphaFoldDB" id="A0A5C6ZVX3"/>
<proteinExistence type="predicted"/>
<comment type="caution">
    <text evidence="2">The sequence shown here is derived from an EMBL/GenBank/DDBJ whole genome shotgun (WGS) entry which is preliminary data.</text>
</comment>
<dbReference type="Proteomes" id="UP000321367">
    <property type="component" value="Unassembled WGS sequence"/>
</dbReference>
<evidence type="ECO:0000313" key="3">
    <source>
        <dbReference type="Proteomes" id="UP000321367"/>
    </source>
</evidence>
<dbReference type="RefSeq" id="WP_146930434.1">
    <property type="nucleotide sequence ID" value="NZ_CBCSHZ010000003.1"/>
</dbReference>
<dbReference type="Gene3D" id="3.30.310.70">
    <property type="entry name" value="TT1751-like domain"/>
    <property type="match status" value="2"/>
</dbReference>
<evidence type="ECO:0000259" key="1">
    <source>
        <dbReference type="Pfam" id="PF03625"/>
    </source>
</evidence>
<feature type="domain" description="DUF302" evidence="1">
    <location>
        <begin position="69"/>
        <end position="127"/>
    </location>
</feature>
<evidence type="ECO:0000313" key="2">
    <source>
        <dbReference type="EMBL" id="TXD94849.1"/>
    </source>
</evidence>
<dbReference type="Pfam" id="PF03625">
    <property type="entry name" value="DUF302"/>
    <property type="match status" value="2"/>
</dbReference>
<keyword evidence="3" id="KW-1185">Reference proteome</keyword>
<dbReference type="EMBL" id="VORY01000003">
    <property type="protein sequence ID" value="TXD94849.1"/>
    <property type="molecule type" value="Genomic_DNA"/>
</dbReference>
<dbReference type="SUPFAM" id="SSF103247">
    <property type="entry name" value="TT1751-like"/>
    <property type="match status" value="2"/>
</dbReference>
<gene>
    <name evidence="2" type="ORF">ES724_05110</name>
</gene>
<feature type="domain" description="DUF302" evidence="1">
    <location>
        <begin position="211"/>
        <end position="273"/>
    </location>
</feature>
<dbReference type="InterPro" id="IPR005180">
    <property type="entry name" value="DUF302"/>
</dbReference>
<reference evidence="2 3" key="1">
    <citation type="submission" date="2019-08" db="EMBL/GenBank/DDBJ databases">
        <title>Genome sequence of Gillisia hiemivivida IC154 (type strain).</title>
        <authorList>
            <person name="Bowman J.P."/>
        </authorList>
    </citation>
    <scope>NUCLEOTIDE SEQUENCE [LARGE SCALE GENOMIC DNA]</scope>
    <source>
        <strain evidence="2 3">IC154</strain>
    </source>
</reference>
<dbReference type="InterPro" id="IPR035923">
    <property type="entry name" value="TT1751-like_sf"/>
</dbReference>
<dbReference type="OrthoDB" id="9799367at2"/>
<accession>A0A5C6ZVX3</accession>